<keyword evidence="2" id="KW-1185">Reference proteome</keyword>
<dbReference type="RefSeq" id="WP_105483716.1">
    <property type="nucleotide sequence ID" value="NZ_NIGF01000008.1"/>
</dbReference>
<name>A0A2S8SSW0_9BACT</name>
<proteinExistence type="predicted"/>
<sequence>MRVYSPDRDAIFTKAPKAALQIGGFPDFYALLGIEPTANRAALENAITSRAADLLAASFSRGGKSESLILLEEHITDFRPVLLDKVTRLAYDEQLRRHQIGDARALPFAHWKVEFAAQNRIARGFKTASLDFKARIRAAFWDSEYF</sequence>
<dbReference type="InParanoid" id="A0A2S8SSW0"/>
<comment type="caution">
    <text evidence="1">The sequence shown here is derived from an EMBL/GenBank/DDBJ whole genome shotgun (WGS) entry which is preliminary data.</text>
</comment>
<protein>
    <submittedName>
        <fullName evidence="1">Uncharacterized protein</fullName>
    </submittedName>
</protein>
<evidence type="ECO:0000313" key="2">
    <source>
        <dbReference type="Proteomes" id="UP000237684"/>
    </source>
</evidence>
<organism evidence="1 2">
    <name type="scientific">Abditibacterium utsteinense</name>
    <dbReference type="NCBI Taxonomy" id="1960156"/>
    <lineage>
        <taxon>Bacteria</taxon>
        <taxon>Pseudomonadati</taxon>
        <taxon>Abditibacteriota</taxon>
        <taxon>Abditibacteriia</taxon>
        <taxon>Abditibacteriales</taxon>
        <taxon>Abditibacteriaceae</taxon>
        <taxon>Abditibacterium</taxon>
    </lineage>
</organism>
<reference evidence="1 2" key="1">
    <citation type="journal article" date="2018" name="Syst. Appl. Microbiol.">
        <title>Abditibacterium utsteinense sp. nov., the first cultivated member of candidate phylum FBP, isolated from ice-free Antarctic soil samples.</title>
        <authorList>
            <person name="Tahon G."/>
            <person name="Tytgat B."/>
            <person name="Lebbe L."/>
            <person name="Carlier A."/>
            <person name="Willems A."/>
        </authorList>
    </citation>
    <scope>NUCLEOTIDE SEQUENCE [LARGE SCALE GENOMIC DNA]</scope>
    <source>
        <strain evidence="1 2">LMG 29911</strain>
    </source>
</reference>
<dbReference type="AlphaFoldDB" id="A0A2S8SSW0"/>
<accession>A0A2S8SSW0</accession>
<evidence type="ECO:0000313" key="1">
    <source>
        <dbReference type="EMBL" id="PQV63875.1"/>
    </source>
</evidence>
<dbReference type="Proteomes" id="UP000237684">
    <property type="component" value="Unassembled WGS sequence"/>
</dbReference>
<gene>
    <name evidence="1" type="ORF">B1R32_10882</name>
</gene>
<dbReference type="EMBL" id="NIGF01000008">
    <property type="protein sequence ID" value="PQV63875.1"/>
    <property type="molecule type" value="Genomic_DNA"/>
</dbReference>